<keyword evidence="3" id="KW-1185">Reference proteome</keyword>
<feature type="domain" description="Reverse transcriptase" evidence="1">
    <location>
        <begin position="1"/>
        <end position="128"/>
    </location>
</feature>
<dbReference type="AlphaFoldDB" id="A0A4C1T4A9"/>
<organism evidence="2 3">
    <name type="scientific">Eumeta variegata</name>
    <name type="common">Bagworm moth</name>
    <name type="synonym">Eumeta japonica</name>
    <dbReference type="NCBI Taxonomy" id="151549"/>
    <lineage>
        <taxon>Eukaryota</taxon>
        <taxon>Metazoa</taxon>
        <taxon>Ecdysozoa</taxon>
        <taxon>Arthropoda</taxon>
        <taxon>Hexapoda</taxon>
        <taxon>Insecta</taxon>
        <taxon>Pterygota</taxon>
        <taxon>Neoptera</taxon>
        <taxon>Endopterygota</taxon>
        <taxon>Lepidoptera</taxon>
        <taxon>Glossata</taxon>
        <taxon>Ditrysia</taxon>
        <taxon>Tineoidea</taxon>
        <taxon>Psychidae</taxon>
        <taxon>Oiketicinae</taxon>
        <taxon>Eumeta</taxon>
    </lineage>
</organism>
<dbReference type="InterPro" id="IPR000477">
    <property type="entry name" value="RT_dom"/>
</dbReference>
<protein>
    <submittedName>
        <fullName evidence="2">Probable RNA-directed DNA polymerase from transposon BS</fullName>
    </submittedName>
</protein>
<keyword evidence="2" id="KW-0695">RNA-directed DNA polymerase</keyword>
<dbReference type="EMBL" id="BGZK01000030">
    <property type="protein sequence ID" value="GBP08288.1"/>
    <property type="molecule type" value="Genomic_DNA"/>
</dbReference>
<dbReference type="PROSITE" id="PS50878">
    <property type="entry name" value="RT_POL"/>
    <property type="match status" value="1"/>
</dbReference>
<sequence>MLMLMLRSSRLAVNMGVPKGSDLVPFLFPVSIIDLPNLLKDGYGIVLFDDDTSLLFKINRQQPAYDEVNSAISEIVEWFSINNLLLNERKTKFVKFTLISAKLIDANVMDKIEVLDFVDTALFLGFTLDAKLHLNSHISTRLAKRLSSAVYAVTRNRRLTDESTARLVYFIVS</sequence>
<evidence type="ECO:0000313" key="3">
    <source>
        <dbReference type="Proteomes" id="UP000299102"/>
    </source>
</evidence>
<accession>A0A4C1T4A9</accession>
<gene>
    <name evidence="2" type="primary">RTase</name>
    <name evidence="2" type="ORF">EVAR_78771_1</name>
</gene>
<keyword evidence="2" id="KW-0548">Nucleotidyltransferase</keyword>
<reference evidence="2 3" key="1">
    <citation type="journal article" date="2019" name="Commun. Biol.">
        <title>The bagworm genome reveals a unique fibroin gene that provides high tensile strength.</title>
        <authorList>
            <person name="Kono N."/>
            <person name="Nakamura H."/>
            <person name="Ohtoshi R."/>
            <person name="Tomita M."/>
            <person name="Numata K."/>
            <person name="Arakawa K."/>
        </authorList>
    </citation>
    <scope>NUCLEOTIDE SEQUENCE [LARGE SCALE GENOMIC DNA]</scope>
</reference>
<proteinExistence type="predicted"/>
<keyword evidence="2" id="KW-0808">Transferase</keyword>
<evidence type="ECO:0000259" key="1">
    <source>
        <dbReference type="PROSITE" id="PS50878"/>
    </source>
</evidence>
<dbReference type="Proteomes" id="UP000299102">
    <property type="component" value="Unassembled WGS sequence"/>
</dbReference>
<evidence type="ECO:0000313" key="2">
    <source>
        <dbReference type="EMBL" id="GBP08288.1"/>
    </source>
</evidence>
<dbReference type="OrthoDB" id="414730at2759"/>
<dbReference type="GO" id="GO:0003964">
    <property type="term" value="F:RNA-directed DNA polymerase activity"/>
    <property type="evidence" value="ECO:0007669"/>
    <property type="project" value="UniProtKB-KW"/>
</dbReference>
<comment type="caution">
    <text evidence="2">The sequence shown here is derived from an EMBL/GenBank/DDBJ whole genome shotgun (WGS) entry which is preliminary data.</text>
</comment>
<name>A0A4C1T4A9_EUMVA</name>